<evidence type="ECO:0000313" key="2">
    <source>
        <dbReference type="Proteomes" id="UP001218218"/>
    </source>
</evidence>
<reference evidence="1" key="1">
    <citation type="submission" date="2023-03" db="EMBL/GenBank/DDBJ databases">
        <title>Massive genome expansion in bonnet fungi (Mycena s.s.) driven by repeated elements and novel gene families across ecological guilds.</title>
        <authorList>
            <consortium name="Lawrence Berkeley National Laboratory"/>
            <person name="Harder C.B."/>
            <person name="Miyauchi S."/>
            <person name="Viragh M."/>
            <person name="Kuo A."/>
            <person name="Thoen E."/>
            <person name="Andreopoulos B."/>
            <person name="Lu D."/>
            <person name="Skrede I."/>
            <person name="Drula E."/>
            <person name="Henrissat B."/>
            <person name="Morin E."/>
            <person name="Kohler A."/>
            <person name="Barry K."/>
            <person name="LaButti K."/>
            <person name="Morin E."/>
            <person name="Salamov A."/>
            <person name="Lipzen A."/>
            <person name="Mereny Z."/>
            <person name="Hegedus B."/>
            <person name="Baldrian P."/>
            <person name="Stursova M."/>
            <person name="Weitz H."/>
            <person name="Taylor A."/>
            <person name="Grigoriev I.V."/>
            <person name="Nagy L.G."/>
            <person name="Martin F."/>
            <person name="Kauserud H."/>
        </authorList>
    </citation>
    <scope>NUCLEOTIDE SEQUENCE</scope>
    <source>
        <strain evidence="1">CBHHK002</strain>
    </source>
</reference>
<accession>A0AAD7ED09</accession>
<protein>
    <submittedName>
        <fullName evidence="1">Uncharacterized protein</fullName>
    </submittedName>
</protein>
<name>A0AAD7ED09_9AGAR</name>
<dbReference type="EMBL" id="JARIHO010000068">
    <property type="protein sequence ID" value="KAJ7314256.1"/>
    <property type="molecule type" value="Genomic_DNA"/>
</dbReference>
<keyword evidence="2" id="KW-1185">Reference proteome</keyword>
<evidence type="ECO:0000313" key="1">
    <source>
        <dbReference type="EMBL" id="KAJ7314256.1"/>
    </source>
</evidence>
<dbReference type="Proteomes" id="UP001218218">
    <property type="component" value="Unassembled WGS sequence"/>
</dbReference>
<sequence>MPPEALAMIRDNVGWLTPAAMVVKVQAAFPTITTAQICRAWVELIPLNNITTPAPTARAKRMATSTMAAGEKENAPVKAAGGVQTRFGRTTKPPSQTDAADPAEITHAIKAHITGPAVALKAAKVHKEVAEDEAVSLSGEDKGVEGKKNLRHTFCPSIYREPILTMMEKHYCAHPLLPGYAHPSAEGIKHWAVSQMYKFCVEHGLREVWAYLWENFLSRHPILGTLS</sequence>
<proteinExistence type="predicted"/>
<organism evidence="1 2">
    <name type="scientific">Mycena albidolilacea</name>
    <dbReference type="NCBI Taxonomy" id="1033008"/>
    <lineage>
        <taxon>Eukaryota</taxon>
        <taxon>Fungi</taxon>
        <taxon>Dikarya</taxon>
        <taxon>Basidiomycota</taxon>
        <taxon>Agaricomycotina</taxon>
        <taxon>Agaricomycetes</taxon>
        <taxon>Agaricomycetidae</taxon>
        <taxon>Agaricales</taxon>
        <taxon>Marasmiineae</taxon>
        <taxon>Mycenaceae</taxon>
        <taxon>Mycena</taxon>
    </lineage>
</organism>
<comment type="caution">
    <text evidence="1">The sequence shown here is derived from an EMBL/GenBank/DDBJ whole genome shotgun (WGS) entry which is preliminary data.</text>
</comment>
<dbReference type="AlphaFoldDB" id="A0AAD7ED09"/>
<gene>
    <name evidence="1" type="ORF">DFH08DRAFT_972997</name>
</gene>